<comment type="similarity">
    <text evidence="2">Belongs to the glycosyltransferase 31 family.</text>
</comment>
<evidence type="ECO:0000256" key="6">
    <source>
        <dbReference type="ARBA" id="ARBA00022968"/>
    </source>
</evidence>
<dbReference type="RefSeq" id="XP_038064124.1">
    <property type="nucleotide sequence ID" value="XM_038208196.1"/>
</dbReference>
<evidence type="ECO:0000256" key="3">
    <source>
        <dbReference type="ARBA" id="ARBA00022676"/>
    </source>
</evidence>
<dbReference type="InterPro" id="IPR003378">
    <property type="entry name" value="Fringe-like_glycosylTrfase"/>
</dbReference>
<dbReference type="OrthoDB" id="8959630at2759"/>
<evidence type="ECO:0000256" key="5">
    <source>
        <dbReference type="ARBA" id="ARBA00022692"/>
    </source>
</evidence>
<evidence type="ECO:0000256" key="2">
    <source>
        <dbReference type="ARBA" id="ARBA00008661"/>
    </source>
</evidence>
<keyword evidence="3" id="KW-0328">Glycosyltransferase</keyword>
<dbReference type="GO" id="GO:0016020">
    <property type="term" value="C:membrane"/>
    <property type="evidence" value="ECO:0007669"/>
    <property type="project" value="UniProtKB-SubCell"/>
</dbReference>
<accession>A0A914AL16</accession>
<keyword evidence="6" id="KW-0735">Signal-anchor</keyword>
<evidence type="ECO:0000259" key="10">
    <source>
        <dbReference type="Pfam" id="PF02434"/>
    </source>
</evidence>
<dbReference type="Proteomes" id="UP000887568">
    <property type="component" value="Unplaced"/>
</dbReference>
<organism evidence="11 12">
    <name type="scientific">Patiria miniata</name>
    <name type="common">Bat star</name>
    <name type="synonym">Asterina miniata</name>
    <dbReference type="NCBI Taxonomy" id="46514"/>
    <lineage>
        <taxon>Eukaryota</taxon>
        <taxon>Metazoa</taxon>
        <taxon>Echinodermata</taxon>
        <taxon>Eleutherozoa</taxon>
        <taxon>Asterozoa</taxon>
        <taxon>Asteroidea</taxon>
        <taxon>Valvatacea</taxon>
        <taxon>Valvatida</taxon>
        <taxon>Asterinidae</taxon>
        <taxon>Patiria</taxon>
    </lineage>
</organism>
<keyword evidence="8" id="KW-0472">Membrane</keyword>
<evidence type="ECO:0000256" key="9">
    <source>
        <dbReference type="ARBA" id="ARBA00037847"/>
    </source>
</evidence>
<comment type="subcellular location">
    <subcellularLocation>
        <location evidence="9">Endomembrane system</location>
        <topology evidence="9">Single-pass membrane protein</topology>
    </subcellularLocation>
    <subcellularLocation>
        <location evidence="1">Membrane</location>
        <topology evidence="1">Single-pass type II membrane protein</topology>
    </subcellularLocation>
</comment>
<dbReference type="Pfam" id="PF02434">
    <property type="entry name" value="Fringe"/>
    <property type="match status" value="1"/>
</dbReference>
<dbReference type="GeneID" id="119734672"/>
<dbReference type="Gene3D" id="3.90.550.50">
    <property type="match status" value="1"/>
</dbReference>
<dbReference type="OMA" id="YGGPDNP"/>
<dbReference type="EnsemblMetazoa" id="XM_038208196.1">
    <property type="protein sequence ID" value="XP_038064124.1"/>
    <property type="gene ID" value="LOC119734672"/>
</dbReference>
<feature type="domain" description="Fringe-like glycosyltransferase" evidence="10">
    <location>
        <begin position="125"/>
        <end position="390"/>
    </location>
</feature>
<dbReference type="AlphaFoldDB" id="A0A914AL16"/>
<keyword evidence="12" id="KW-1185">Reference proteome</keyword>
<keyword evidence="7" id="KW-1133">Transmembrane helix</keyword>
<evidence type="ECO:0000313" key="12">
    <source>
        <dbReference type="Proteomes" id="UP000887568"/>
    </source>
</evidence>
<evidence type="ECO:0000256" key="7">
    <source>
        <dbReference type="ARBA" id="ARBA00022989"/>
    </source>
</evidence>
<evidence type="ECO:0000256" key="1">
    <source>
        <dbReference type="ARBA" id="ARBA00004606"/>
    </source>
</evidence>
<reference evidence="11" key="1">
    <citation type="submission" date="2022-11" db="UniProtKB">
        <authorList>
            <consortium name="EnsemblMetazoa"/>
        </authorList>
    </citation>
    <scope>IDENTIFICATION</scope>
</reference>
<proteinExistence type="inferred from homology"/>
<keyword evidence="4" id="KW-0808">Transferase</keyword>
<name>A0A914AL16_PATMI</name>
<dbReference type="PANTHER" id="PTHR10811">
    <property type="entry name" value="FRINGE-RELATED"/>
    <property type="match status" value="1"/>
</dbReference>
<protein>
    <recommendedName>
        <fullName evidence="10">Fringe-like glycosyltransferase domain-containing protein</fullName>
    </recommendedName>
</protein>
<evidence type="ECO:0000313" key="11">
    <source>
        <dbReference type="EnsemblMetazoa" id="XP_038064124.1"/>
    </source>
</evidence>
<sequence length="408" mass="46276">MMLYNWKRMSRLLRTVLVMGTVYLMLCFAAVLTLLPSESKEDHENQPSKIQAVQVEAWHASAKRGGRPRNIFFSSEGREEVNQPAKVESHLNPDPKTLNISKTFMDSKESKKANIPTTLKNNFRQTELSDVFIGVKTTEIYHDTRLPVLFETWLDSSDVRKQTYFFTDADSPKYSKETGGQFINTHCAAKHTRQGLCCKMGAIFSMYLQSGKRWWCNVDDDNYLNIDNLLKLLRSYQHDKDYYLGRSSTSAEITVYDVGDKTLDKSKISQMRSTRRQTTFWFATGGAGVCISRSLALKMSPYAGIGGFPQICNRINLPDDVSIAFLIVDLLGVPLTKISDMHSHLAMLRNLNENQIKRAVTLSYKINSEKATNSVILKNAAFDTTVDPTRFKSLHCMLNPEASVCSKR</sequence>
<dbReference type="GO" id="GO:0016757">
    <property type="term" value="F:glycosyltransferase activity"/>
    <property type="evidence" value="ECO:0007669"/>
    <property type="project" value="UniProtKB-KW"/>
</dbReference>
<dbReference type="GO" id="GO:0012505">
    <property type="term" value="C:endomembrane system"/>
    <property type="evidence" value="ECO:0007669"/>
    <property type="project" value="UniProtKB-SubCell"/>
</dbReference>
<evidence type="ECO:0000256" key="4">
    <source>
        <dbReference type="ARBA" id="ARBA00022679"/>
    </source>
</evidence>
<keyword evidence="5" id="KW-0812">Transmembrane</keyword>
<evidence type="ECO:0000256" key="8">
    <source>
        <dbReference type="ARBA" id="ARBA00023136"/>
    </source>
</evidence>